<gene>
    <name evidence="1" type="ORF">I8J30_25765</name>
</gene>
<proteinExistence type="predicted"/>
<accession>A0ABS5CJY0</accession>
<evidence type="ECO:0000313" key="2">
    <source>
        <dbReference type="Proteomes" id="UP000673394"/>
    </source>
</evidence>
<comment type="caution">
    <text evidence="1">The sequence shown here is derived from an EMBL/GenBank/DDBJ whole genome shotgun (WGS) entry which is preliminary data.</text>
</comment>
<sequence length="52" mass="5770">MEKTAYVFTYVSTANAEGNKISTEPSSVNTAAMEAKWRVIDYILKQVIIKTG</sequence>
<evidence type="ECO:0000313" key="1">
    <source>
        <dbReference type="EMBL" id="MBP3966114.1"/>
    </source>
</evidence>
<dbReference type="RefSeq" id="WP_210663042.1">
    <property type="nucleotide sequence ID" value="NZ_JAGKSP010000015.1"/>
</dbReference>
<organism evidence="1 2">
    <name type="scientific">Paenibacillus lignilyticus</name>
    <dbReference type="NCBI Taxonomy" id="1172615"/>
    <lineage>
        <taxon>Bacteria</taxon>
        <taxon>Bacillati</taxon>
        <taxon>Bacillota</taxon>
        <taxon>Bacilli</taxon>
        <taxon>Bacillales</taxon>
        <taxon>Paenibacillaceae</taxon>
        <taxon>Paenibacillus</taxon>
    </lineage>
</organism>
<dbReference type="EMBL" id="JAGKSP010000015">
    <property type="protein sequence ID" value="MBP3966114.1"/>
    <property type="molecule type" value="Genomic_DNA"/>
</dbReference>
<protein>
    <submittedName>
        <fullName evidence="1">Uncharacterized protein</fullName>
    </submittedName>
</protein>
<keyword evidence="2" id="KW-1185">Reference proteome</keyword>
<dbReference type="Proteomes" id="UP000673394">
    <property type="component" value="Unassembled WGS sequence"/>
</dbReference>
<reference evidence="1 2" key="1">
    <citation type="submission" date="2021-04" db="EMBL/GenBank/DDBJ databases">
        <title>Paenibacillus sp. DLE-14 whole genome sequence.</title>
        <authorList>
            <person name="Ham Y.J."/>
        </authorList>
    </citation>
    <scope>NUCLEOTIDE SEQUENCE [LARGE SCALE GENOMIC DNA]</scope>
    <source>
        <strain evidence="1 2">DLE-14</strain>
    </source>
</reference>
<name>A0ABS5CJY0_9BACL</name>